<comment type="caution">
    <text evidence="2">The sequence shown here is derived from an EMBL/GenBank/DDBJ whole genome shotgun (WGS) entry which is preliminary data.</text>
</comment>
<evidence type="ECO:0000313" key="3">
    <source>
        <dbReference type="Proteomes" id="UP000294656"/>
    </source>
</evidence>
<keyword evidence="3" id="KW-1185">Reference proteome</keyword>
<dbReference type="Pfam" id="PF08668">
    <property type="entry name" value="HDOD"/>
    <property type="match status" value="1"/>
</dbReference>
<evidence type="ECO:0000259" key="1">
    <source>
        <dbReference type="PROSITE" id="PS51833"/>
    </source>
</evidence>
<dbReference type="Gene3D" id="1.10.3210.10">
    <property type="entry name" value="Hypothetical protein af1432"/>
    <property type="match status" value="1"/>
</dbReference>
<gene>
    <name evidence="2" type="ORF">DFP79_2331</name>
</gene>
<sequence length="441" mass="49376">MQAYIRYKGSANLTMGPTEVDHAPTFVRIIHFSDSSGKVQALFSQNRFLDLTALSRLTKRRLLPRSVSPINGDVLLDANRTPTYIDKSLLNEERVALQHDKNTDADYLARNTMSGRQLGEKLASQLTYIENITHTPENMQYPVIDMGNDEDQMRVALGRFQSIRLKQRLEETLEIPPLSGSSSQIIQLCADPNANSEQLCKIVNLDPSLSAQVISWASSPYYGVTDPVESIEDAIIRVLGFDMVMNLALGLSMGGVFDLPKNGPKHYDDFWFNAVSHAVLMEALVKAISADHPKPRLGHAYLAGLLHNFGYLAISVILPPHFSILSRNLEANAHLPSDVVEMQVLHFTKEQLGAWLLKHWNIPSSIYGAVRYCKDKNYQGEHQLLANLLHVANNLLNEQHIDDELLTTLGLSEEIALQCRSRVLNSSQDLRDMVNLIRGET</sequence>
<proteinExistence type="predicted"/>
<dbReference type="InterPro" id="IPR052340">
    <property type="entry name" value="RNase_Y/CdgJ"/>
</dbReference>
<dbReference type="PANTHER" id="PTHR33525">
    <property type="match status" value="1"/>
</dbReference>
<dbReference type="InterPro" id="IPR014627">
    <property type="entry name" value="UCP036888_HDGYP-like"/>
</dbReference>
<reference evidence="2 3" key="1">
    <citation type="submission" date="2019-03" db="EMBL/GenBank/DDBJ databases">
        <title>Genomic Encyclopedia of Type Strains, Phase III (KMG-III): the genomes of soil and plant-associated and newly described type strains.</title>
        <authorList>
            <person name="Whitman W."/>
        </authorList>
    </citation>
    <scope>NUCLEOTIDE SEQUENCE [LARGE SCALE GENOMIC DNA]</scope>
    <source>
        <strain evidence="2 3">CECT 7378</strain>
    </source>
</reference>
<accession>A0A4R6MA35</accession>
<dbReference type="Proteomes" id="UP000294656">
    <property type="component" value="Unassembled WGS sequence"/>
</dbReference>
<dbReference type="PIRSF" id="PIRSF036888">
    <property type="entry name" value="HDGYPm_UCP036888"/>
    <property type="match status" value="1"/>
</dbReference>
<dbReference type="InterPro" id="IPR013976">
    <property type="entry name" value="HDOD"/>
</dbReference>
<protein>
    <submittedName>
        <fullName evidence="2">HD-like signal output (HDOD) protein</fullName>
    </submittedName>
</protein>
<dbReference type="SUPFAM" id="SSF109604">
    <property type="entry name" value="HD-domain/PDEase-like"/>
    <property type="match status" value="1"/>
</dbReference>
<dbReference type="AlphaFoldDB" id="A0A4R6MA35"/>
<name>A0A4R6MA35_9GAMM</name>
<organism evidence="2 3">
    <name type="scientific">Marinomonas balearica</name>
    <dbReference type="NCBI Taxonomy" id="491947"/>
    <lineage>
        <taxon>Bacteria</taxon>
        <taxon>Pseudomonadati</taxon>
        <taxon>Pseudomonadota</taxon>
        <taxon>Gammaproteobacteria</taxon>
        <taxon>Oceanospirillales</taxon>
        <taxon>Oceanospirillaceae</taxon>
        <taxon>Marinomonas</taxon>
    </lineage>
</organism>
<evidence type="ECO:0000313" key="2">
    <source>
        <dbReference type="EMBL" id="TDO97510.1"/>
    </source>
</evidence>
<dbReference type="EMBL" id="SNXC01000012">
    <property type="protein sequence ID" value="TDO97510.1"/>
    <property type="molecule type" value="Genomic_DNA"/>
</dbReference>
<dbReference type="PROSITE" id="PS51833">
    <property type="entry name" value="HDOD"/>
    <property type="match status" value="1"/>
</dbReference>
<feature type="domain" description="HDOD" evidence="1">
    <location>
        <begin position="175"/>
        <end position="376"/>
    </location>
</feature>
<dbReference type="PANTHER" id="PTHR33525:SF3">
    <property type="entry name" value="RIBONUCLEASE Y"/>
    <property type="match status" value="1"/>
</dbReference>